<sequence length="53" mass="6060">MQVQRNHTTASEILIRKKLHDFASIKEIDMVEVLTKIRKSKEKASGPPDVQIT</sequence>
<proteinExistence type="predicted"/>
<dbReference type="Proteomes" id="UP000829196">
    <property type="component" value="Unassembled WGS sequence"/>
</dbReference>
<evidence type="ECO:0000313" key="2">
    <source>
        <dbReference type="Proteomes" id="UP000829196"/>
    </source>
</evidence>
<evidence type="ECO:0000313" key="1">
    <source>
        <dbReference type="EMBL" id="KAI0524050.1"/>
    </source>
</evidence>
<name>A0A8T3C177_DENNO</name>
<gene>
    <name evidence="1" type="ORF">KFK09_003414</name>
</gene>
<accession>A0A8T3C177</accession>
<dbReference type="SMR" id="A0A8T3C177"/>
<dbReference type="EMBL" id="JAGYWB010000004">
    <property type="protein sequence ID" value="KAI0524050.1"/>
    <property type="molecule type" value="Genomic_DNA"/>
</dbReference>
<keyword evidence="2" id="KW-1185">Reference proteome</keyword>
<reference evidence="1" key="1">
    <citation type="journal article" date="2022" name="Front. Genet.">
        <title>Chromosome-Scale Assembly of the Dendrobium nobile Genome Provides Insights Into the Molecular Mechanism of the Biosynthesis of the Medicinal Active Ingredient of Dendrobium.</title>
        <authorList>
            <person name="Xu Q."/>
            <person name="Niu S.-C."/>
            <person name="Li K.-L."/>
            <person name="Zheng P.-J."/>
            <person name="Zhang X.-J."/>
            <person name="Jia Y."/>
            <person name="Liu Y."/>
            <person name="Niu Y.-X."/>
            <person name="Yu L.-H."/>
            <person name="Chen D.-F."/>
            <person name="Zhang G.-Q."/>
        </authorList>
    </citation>
    <scope>NUCLEOTIDE SEQUENCE</scope>
    <source>
        <tissue evidence="1">Leaf</tissue>
    </source>
</reference>
<organism evidence="1 2">
    <name type="scientific">Dendrobium nobile</name>
    <name type="common">Orchid</name>
    <dbReference type="NCBI Taxonomy" id="94219"/>
    <lineage>
        <taxon>Eukaryota</taxon>
        <taxon>Viridiplantae</taxon>
        <taxon>Streptophyta</taxon>
        <taxon>Embryophyta</taxon>
        <taxon>Tracheophyta</taxon>
        <taxon>Spermatophyta</taxon>
        <taxon>Magnoliopsida</taxon>
        <taxon>Liliopsida</taxon>
        <taxon>Asparagales</taxon>
        <taxon>Orchidaceae</taxon>
        <taxon>Epidendroideae</taxon>
        <taxon>Malaxideae</taxon>
        <taxon>Dendrobiinae</taxon>
        <taxon>Dendrobium</taxon>
    </lineage>
</organism>
<dbReference type="AlphaFoldDB" id="A0A8T3C177"/>
<comment type="caution">
    <text evidence="1">The sequence shown here is derived from an EMBL/GenBank/DDBJ whole genome shotgun (WGS) entry which is preliminary data.</text>
</comment>
<protein>
    <submittedName>
        <fullName evidence="1">Uncharacterized protein</fullName>
    </submittedName>
</protein>